<dbReference type="OrthoDB" id="5145586at2"/>
<dbReference type="InterPro" id="IPR025698">
    <property type="entry name" value="2TM_dom"/>
</dbReference>
<dbReference type="EMBL" id="MASI01000002">
    <property type="protein sequence ID" value="ODA67891.1"/>
    <property type="molecule type" value="Genomic_DNA"/>
</dbReference>
<keyword evidence="1" id="KW-0812">Transmembrane</keyword>
<comment type="caution">
    <text evidence="3">The sequence shown here is derived from an EMBL/GenBank/DDBJ whole genome shotgun (WGS) entry which is preliminary data.</text>
</comment>
<dbReference type="AlphaFoldDB" id="A0A1E2S094"/>
<accession>A0A1E2S094</accession>
<dbReference type="STRING" id="1177755.A7A08_01058"/>
<evidence type="ECO:0000259" key="2">
    <source>
        <dbReference type="Pfam" id="PF13239"/>
    </source>
</evidence>
<gene>
    <name evidence="3" type="ORF">A7A08_01058</name>
</gene>
<name>A0A1E2S094_9HYPH</name>
<feature type="transmembrane region" description="Helical" evidence="1">
    <location>
        <begin position="36"/>
        <end position="57"/>
    </location>
</feature>
<reference evidence="3 4" key="1">
    <citation type="submission" date="2016-07" db="EMBL/GenBank/DDBJ databases">
        <title>Draft genome sequence of Methyloligella halotolerans C2T (VKM B-2706T=CCUG 61687T=DSM 25045T), a halotolerant polyhydroxybutyrate accumulating methylotroph.</title>
        <authorList>
            <person name="Vasilenko O.V."/>
            <person name="Doronina N.V."/>
            <person name="Poroshina M.N."/>
            <person name="Tarlachkov S.V."/>
            <person name="Trotsenko Y.A."/>
        </authorList>
    </citation>
    <scope>NUCLEOTIDE SEQUENCE [LARGE SCALE GENOMIC DNA]</scope>
    <source>
        <strain evidence="3 4">VKM B-2706</strain>
    </source>
</reference>
<dbReference type="Pfam" id="PF13239">
    <property type="entry name" value="2TM"/>
    <property type="match status" value="1"/>
</dbReference>
<dbReference type="Proteomes" id="UP000095087">
    <property type="component" value="Unassembled WGS sequence"/>
</dbReference>
<proteinExistence type="predicted"/>
<evidence type="ECO:0000313" key="4">
    <source>
        <dbReference type="Proteomes" id="UP000095087"/>
    </source>
</evidence>
<keyword evidence="1" id="KW-0472">Membrane</keyword>
<evidence type="ECO:0000256" key="1">
    <source>
        <dbReference type="SAM" id="Phobius"/>
    </source>
</evidence>
<sequence>MPENPRLRGFFIHLGVFLVVVTGLAVLNLVRNPDHLWFPWVIAGWGVGVIAHGIVAYRRAREDESAGKKTAKKPARKS</sequence>
<organism evidence="3 4">
    <name type="scientific">Methyloligella halotolerans</name>
    <dbReference type="NCBI Taxonomy" id="1177755"/>
    <lineage>
        <taxon>Bacteria</taxon>
        <taxon>Pseudomonadati</taxon>
        <taxon>Pseudomonadota</taxon>
        <taxon>Alphaproteobacteria</taxon>
        <taxon>Hyphomicrobiales</taxon>
        <taxon>Hyphomicrobiaceae</taxon>
        <taxon>Methyloligella</taxon>
    </lineage>
</organism>
<feature type="domain" description="2TM" evidence="2">
    <location>
        <begin position="6"/>
        <end position="59"/>
    </location>
</feature>
<keyword evidence="1" id="KW-1133">Transmembrane helix</keyword>
<keyword evidence="4" id="KW-1185">Reference proteome</keyword>
<dbReference type="RefSeq" id="WP_069094440.1">
    <property type="nucleotide sequence ID" value="NZ_MASI01000002.1"/>
</dbReference>
<feature type="transmembrane region" description="Helical" evidence="1">
    <location>
        <begin position="7"/>
        <end position="30"/>
    </location>
</feature>
<protein>
    <recommendedName>
        <fullName evidence="2">2TM domain-containing protein</fullName>
    </recommendedName>
</protein>
<evidence type="ECO:0000313" key="3">
    <source>
        <dbReference type="EMBL" id="ODA67891.1"/>
    </source>
</evidence>